<dbReference type="Proteomes" id="UP000092695">
    <property type="component" value="Chromosome"/>
</dbReference>
<dbReference type="InterPro" id="IPR015424">
    <property type="entry name" value="PyrdxlP-dep_Trfase"/>
</dbReference>
<dbReference type="EC" id="2.6.1.76" evidence="7"/>
<name>A0A193LCJ7_9GAMM</name>
<dbReference type="InterPro" id="IPR015421">
    <property type="entry name" value="PyrdxlP-dep_Trfase_major"/>
</dbReference>
<dbReference type="PANTHER" id="PTHR43552">
    <property type="entry name" value="DIAMINOBUTYRATE--2-OXOGLUTARATE AMINOTRANSFERASE"/>
    <property type="match status" value="1"/>
</dbReference>
<keyword evidence="5 6" id="KW-0663">Pyridoxal phosphate</keyword>
<dbReference type="OrthoDB" id="9770449at2"/>
<dbReference type="SUPFAM" id="SSF53383">
    <property type="entry name" value="PLP-dependent transferases"/>
    <property type="match status" value="1"/>
</dbReference>
<dbReference type="InterPro" id="IPR012773">
    <property type="entry name" value="Ectoine_EctB"/>
</dbReference>
<dbReference type="GO" id="GO:0019491">
    <property type="term" value="P:ectoine biosynthetic process"/>
    <property type="evidence" value="ECO:0007669"/>
    <property type="project" value="UniProtKB-UniPathway"/>
</dbReference>
<dbReference type="InterPro" id="IPR015422">
    <property type="entry name" value="PyrdxlP-dep_Trfase_small"/>
</dbReference>
<gene>
    <name evidence="8" type="ORF">BA177_02635</name>
</gene>
<dbReference type="AlphaFoldDB" id="A0A193LCJ7"/>
<protein>
    <recommendedName>
        <fullName evidence="7">Diaminobutyrate--2-oxoglutarate transaminase</fullName>
        <ecNumber evidence="7">2.6.1.76</ecNumber>
    </recommendedName>
    <alternativeName>
        <fullName evidence="7">DABA aminotransferase</fullName>
    </alternativeName>
</protein>
<comment type="cofactor">
    <cofactor evidence="1 7">
        <name>pyridoxal 5'-phosphate</name>
        <dbReference type="ChEBI" id="CHEBI:597326"/>
    </cofactor>
</comment>
<dbReference type="InterPro" id="IPR049704">
    <property type="entry name" value="Aminotrans_3_PPA_site"/>
</dbReference>
<comment type="pathway">
    <text evidence="7">Amine and polyamine biosynthesis; ectoine biosynthesis; L-ectoine from L-aspartate 4-semialdehyde: step 1/3.</text>
</comment>
<evidence type="ECO:0000313" key="9">
    <source>
        <dbReference type="Proteomes" id="UP000092695"/>
    </source>
</evidence>
<dbReference type="GO" id="GO:0045303">
    <property type="term" value="F:diaminobutyrate-2-oxoglutarate transaminase activity"/>
    <property type="evidence" value="ECO:0007669"/>
    <property type="project" value="UniProtKB-EC"/>
</dbReference>
<dbReference type="Gene3D" id="3.40.640.10">
    <property type="entry name" value="Type I PLP-dependent aspartate aminotransferase-like (Major domain)"/>
    <property type="match status" value="1"/>
</dbReference>
<dbReference type="EMBL" id="CP016268">
    <property type="protein sequence ID" value="ANO50260.1"/>
    <property type="molecule type" value="Genomic_DNA"/>
</dbReference>
<evidence type="ECO:0000256" key="4">
    <source>
        <dbReference type="ARBA" id="ARBA00022679"/>
    </source>
</evidence>
<reference evidence="8 9" key="1">
    <citation type="submission" date="2016-06" db="EMBL/GenBank/DDBJ databases">
        <title>Complete genome sequence of a deep-branching marine Gamma Proteobacterium Woeseia oceani type strain XK5.</title>
        <authorList>
            <person name="Mu D."/>
            <person name="Du Z."/>
        </authorList>
    </citation>
    <scope>NUCLEOTIDE SEQUENCE [LARGE SCALE GENOMIC DNA]</scope>
    <source>
        <strain evidence="8 9">XK5</strain>
    </source>
</reference>
<dbReference type="InterPro" id="IPR005814">
    <property type="entry name" value="Aminotrans_3"/>
</dbReference>
<dbReference type="UniPathway" id="UPA00067">
    <property type="reaction ID" value="UER00121"/>
</dbReference>
<keyword evidence="4 7" id="KW-0808">Transferase</keyword>
<dbReference type="InterPro" id="IPR004637">
    <property type="entry name" value="Dat"/>
</dbReference>
<accession>A0A193LCJ7</accession>
<dbReference type="STRING" id="1548547.BA177_02635"/>
<dbReference type="NCBIfam" id="TIGR00709">
    <property type="entry name" value="dat"/>
    <property type="match status" value="1"/>
</dbReference>
<dbReference type="GO" id="GO:0030170">
    <property type="term" value="F:pyridoxal phosphate binding"/>
    <property type="evidence" value="ECO:0007669"/>
    <property type="project" value="InterPro"/>
</dbReference>
<evidence type="ECO:0000256" key="2">
    <source>
        <dbReference type="ARBA" id="ARBA00008954"/>
    </source>
</evidence>
<dbReference type="KEGG" id="woc:BA177_02635"/>
<dbReference type="PROSITE" id="PS00600">
    <property type="entry name" value="AA_TRANSFER_CLASS_3"/>
    <property type="match status" value="1"/>
</dbReference>
<evidence type="ECO:0000256" key="7">
    <source>
        <dbReference type="RuleBase" id="RU365034"/>
    </source>
</evidence>
<dbReference type="Pfam" id="PF00202">
    <property type="entry name" value="Aminotran_3"/>
    <property type="match status" value="1"/>
</dbReference>
<dbReference type="PANTHER" id="PTHR43552:SF2">
    <property type="entry name" value="DIAMINOBUTYRATE--2-OXOGLUTARATE TRANSAMINASE"/>
    <property type="match status" value="1"/>
</dbReference>
<keyword evidence="9" id="KW-1185">Reference proteome</keyword>
<dbReference type="CDD" id="cd00610">
    <property type="entry name" value="OAT_like"/>
    <property type="match status" value="1"/>
</dbReference>
<comment type="similarity">
    <text evidence="2 6">Belongs to the class-III pyridoxal-phosphate-dependent aminotransferase family.</text>
</comment>
<comment type="function">
    <text evidence="7">Catalyzes reversively the conversion of L-aspartate beta-semialdehyde (ASA) to L-2,4-diaminobutyrate (DABA) by transamination with L-glutamate.</text>
</comment>
<dbReference type="Gene3D" id="3.90.1150.10">
    <property type="entry name" value="Aspartate Aminotransferase, domain 1"/>
    <property type="match status" value="1"/>
</dbReference>
<evidence type="ECO:0000256" key="1">
    <source>
        <dbReference type="ARBA" id="ARBA00001933"/>
    </source>
</evidence>
<dbReference type="GO" id="GO:0047307">
    <property type="term" value="F:diaminobutyrate-pyruvate transaminase activity"/>
    <property type="evidence" value="ECO:0007669"/>
    <property type="project" value="InterPro"/>
</dbReference>
<dbReference type="PIRSF" id="PIRSF000521">
    <property type="entry name" value="Transaminase_4ab_Lys_Orn"/>
    <property type="match status" value="1"/>
</dbReference>
<evidence type="ECO:0000256" key="5">
    <source>
        <dbReference type="ARBA" id="ARBA00022898"/>
    </source>
</evidence>
<keyword evidence="3 7" id="KW-0032">Aminotransferase</keyword>
<dbReference type="NCBIfam" id="TIGR02407">
    <property type="entry name" value="ectoine_ectB"/>
    <property type="match status" value="1"/>
</dbReference>
<evidence type="ECO:0000313" key="8">
    <source>
        <dbReference type="EMBL" id="ANO50260.1"/>
    </source>
</evidence>
<organism evidence="8 9">
    <name type="scientific">Woeseia oceani</name>
    <dbReference type="NCBI Taxonomy" id="1548547"/>
    <lineage>
        <taxon>Bacteria</taxon>
        <taxon>Pseudomonadati</taxon>
        <taxon>Pseudomonadota</taxon>
        <taxon>Gammaproteobacteria</taxon>
        <taxon>Woeseiales</taxon>
        <taxon>Woeseiaceae</taxon>
        <taxon>Woeseia</taxon>
    </lineage>
</organism>
<comment type="catalytic activity">
    <reaction evidence="7">
        <text>L-2,4-diaminobutanoate + 2-oxoglutarate = L-aspartate 4-semialdehyde + L-glutamate</text>
        <dbReference type="Rhea" id="RHEA:11160"/>
        <dbReference type="ChEBI" id="CHEBI:16810"/>
        <dbReference type="ChEBI" id="CHEBI:29985"/>
        <dbReference type="ChEBI" id="CHEBI:58761"/>
        <dbReference type="ChEBI" id="CHEBI:537519"/>
        <dbReference type="EC" id="2.6.1.76"/>
    </reaction>
</comment>
<sequence length="437" mass="47028">MVNNNTVPGHKPVVETFELLESQVRSYSRNFPAIFNKAKGVQLEGEDGSKYLDFLMGCSTLNYGHNHPVLKDALVDYITDDGVTHSMDMHSDAKERFLFEFHETVLKPRNLDYVLQFPGPTGANAVEAALKLARKVTGRTNVISFTNGFHGVTLGALAATGNEHHRGGAGIDLGGVTRMPYDGYMGADIDTADYLDKVLSDPSSGIDAPAAVIVETVQGEGGLNVASNEWLRKVARITRKHGAMFIVDDIQAGIGRCGSFFSFEAAGVKPDIVTLAKSLSGYGLPMALVLINREYDEWLPGEHNGTFRGNCHAFVTARAALEHFWRDRKGFEATIARSAAQLEQGLRSIASKAGSSKLVLKGRGMMRGLEMPSGKFAAAVIKKCFQNGLIIESAGPNDEIVKCLAPLTITSEEMQSGLDILGKAVAATAAEHERAAA</sequence>
<dbReference type="NCBIfam" id="NF006733">
    <property type="entry name" value="PRK09264.1"/>
    <property type="match status" value="1"/>
</dbReference>
<dbReference type="RefSeq" id="WP_068612491.1">
    <property type="nucleotide sequence ID" value="NZ_CP016268.1"/>
</dbReference>
<proteinExistence type="inferred from homology"/>
<evidence type="ECO:0000256" key="6">
    <source>
        <dbReference type="RuleBase" id="RU003560"/>
    </source>
</evidence>
<evidence type="ECO:0000256" key="3">
    <source>
        <dbReference type="ARBA" id="ARBA00022576"/>
    </source>
</evidence>